<gene>
    <name evidence="3" type="ORF">DWG14_06605</name>
</gene>
<dbReference type="NCBIfam" id="NF040912">
    <property type="entry name" value="SGM_5486_fam"/>
    <property type="match status" value="1"/>
</dbReference>
<evidence type="ECO:0000313" key="4">
    <source>
        <dbReference type="Proteomes" id="UP000265765"/>
    </source>
</evidence>
<accession>A0AAI8L6M2</accession>
<protein>
    <submittedName>
        <fullName evidence="3">Uncharacterized protein</fullName>
    </submittedName>
</protein>
<sequence>MRHPDGPGKRPECDTGRMLDPNPQNGQKKMLLVFGSFLAIFVVIAIIATIASP</sequence>
<dbReference type="KEGG" id="sge:DWG14_06605"/>
<feature type="transmembrane region" description="Helical" evidence="2">
    <location>
        <begin position="31"/>
        <end position="51"/>
    </location>
</feature>
<name>A0AAI8L6M2_9ACTN</name>
<evidence type="ECO:0000256" key="1">
    <source>
        <dbReference type="SAM" id="MobiDB-lite"/>
    </source>
</evidence>
<evidence type="ECO:0000313" key="3">
    <source>
        <dbReference type="EMBL" id="AYC42313.1"/>
    </source>
</evidence>
<keyword evidence="2" id="KW-0812">Transmembrane</keyword>
<dbReference type="Proteomes" id="UP000265765">
    <property type="component" value="Chromosome"/>
</dbReference>
<organism evidence="3 4">
    <name type="scientific">Streptomyces griseorubiginosus</name>
    <dbReference type="NCBI Taxonomy" id="67304"/>
    <lineage>
        <taxon>Bacteria</taxon>
        <taxon>Bacillati</taxon>
        <taxon>Actinomycetota</taxon>
        <taxon>Actinomycetes</taxon>
        <taxon>Kitasatosporales</taxon>
        <taxon>Streptomycetaceae</taxon>
        <taxon>Streptomyces</taxon>
    </lineage>
</organism>
<feature type="region of interest" description="Disordered" evidence="1">
    <location>
        <begin position="1"/>
        <end position="22"/>
    </location>
</feature>
<proteinExistence type="predicted"/>
<dbReference type="AlphaFoldDB" id="A0AAI8L6M2"/>
<dbReference type="InterPro" id="IPR049750">
    <property type="entry name" value="SGM_5486-like-assoc"/>
</dbReference>
<dbReference type="EMBL" id="CP032427">
    <property type="protein sequence ID" value="AYC42313.1"/>
    <property type="molecule type" value="Genomic_DNA"/>
</dbReference>
<keyword evidence="2" id="KW-1133">Transmembrane helix</keyword>
<feature type="compositionally biased region" description="Basic and acidic residues" evidence="1">
    <location>
        <begin position="1"/>
        <end position="17"/>
    </location>
</feature>
<keyword evidence="2" id="KW-0472">Membrane</keyword>
<reference evidence="3 4" key="1">
    <citation type="submission" date="2018-09" db="EMBL/GenBank/DDBJ databases">
        <title>Production of Trimethoprim by Streptomyces sp. 3E-1.</title>
        <authorList>
            <person name="Kang H.J."/>
            <person name="Kim S.B."/>
        </authorList>
    </citation>
    <scope>NUCLEOTIDE SEQUENCE [LARGE SCALE GENOMIC DNA]</scope>
    <source>
        <strain evidence="3 4">3E-1</strain>
    </source>
</reference>
<evidence type="ECO:0000256" key="2">
    <source>
        <dbReference type="SAM" id="Phobius"/>
    </source>
</evidence>